<accession>A0A0B2XE53</accession>
<dbReference type="AlphaFoldDB" id="A0A0B2XE53"/>
<protein>
    <submittedName>
        <fullName evidence="2">Major facilitator superfamily transporter</fullName>
    </submittedName>
</protein>
<keyword evidence="3" id="KW-1185">Reference proteome</keyword>
<proteinExistence type="predicted"/>
<feature type="region of interest" description="Disordered" evidence="1">
    <location>
        <begin position="101"/>
        <end position="120"/>
    </location>
</feature>
<dbReference type="KEGG" id="maj:MAA_11406"/>
<evidence type="ECO:0000313" key="2">
    <source>
        <dbReference type="EMBL" id="KHO11015.1"/>
    </source>
</evidence>
<dbReference type="EMBL" id="ADNJ02000007">
    <property type="protein sequence ID" value="KHO11015.1"/>
    <property type="molecule type" value="Genomic_DNA"/>
</dbReference>
<reference evidence="2 3" key="2">
    <citation type="journal article" date="2014" name="Proc. Natl. Acad. Sci. U.S.A.">
        <title>Trajectory and genomic determinants of fungal-pathogen speciation and host adaptation.</title>
        <authorList>
            <person name="Hu X."/>
            <person name="Xiao G."/>
            <person name="Zheng P."/>
            <person name="Shang Y."/>
            <person name="Su Y."/>
            <person name="Zhang X."/>
            <person name="Liu X."/>
            <person name="Zhan S."/>
            <person name="St Leger R.J."/>
            <person name="Wang C."/>
        </authorList>
    </citation>
    <scope>GENOME REANNOTATION</scope>
    <source>
        <strain evidence="3">ARSEF 23 / ATCC MYA-3075</strain>
    </source>
</reference>
<dbReference type="HOGENOM" id="CLU_1835627_0_0_1"/>
<name>A0A0B2XE53_METRA</name>
<dbReference type="RefSeq" id="XP_011411702.1">
    <property type="nucleotide sequence ID" value="XM_011413400.1"/>
</dbReference>
<gene>
    <name evidence="2" type="ORF">MAA_11406</name>
</gene>
<dbReference type="Proteomes" id="UP000002498">
    <property type="component" value="Unassembled WGS sequence"/>
</dbReference>
<comment type="caution">
    <text evidence="2">The sequence shown here is derived from an EMBL/GenBank/DDBJ whole genome shotgun (WGS) entry which is preliminary data.</text>
</comment>
<organism evidence="2 3">
    <name type="scientific">Metarhizium robertsii (strain ARSEF 23 / ATCC MYA-3075)</name>
    <name type="common">Metarhizium anisopliae (strain ARSEF 23)</name>
    <dbReference type="NCBI Taxonomy" id="655844"/>
    <lineage>
        <taxon>Eukaryota</taxon>
        <taxon>Fungi</taxon>
        <taxon>Dikarya</taxon>
        <taxon>Ascomycota</taxon>
        <taxon>Pezizomycotina</taxon>
        <taxon>Sordariomycetes</taxon>
        <taxon>Hypocreomycetidae</taxon>
        <taxon>Hypocreales</taxon>
        <taxon>Clavicipitaceae</taxon>
        <taxon>Metarhizium</taxon>
    </lineage>
</organism>
<evidence type="ECO:0000313" key="3">
    <source>
        <dbReference type="Proteomes" id="UP000002498"/>
    </source>
</evidence>
<dbReference type="GeneID" id="23632854"/>
<sequence>MLYLCMVSTTGTRSGGGRLMSNQDVLARNLISICSSHWDRTFGSSRSHGLGLVALPAITNGRALYMWQSTWAVWEQHNSCATQPVGCNRLVVVPWPHERWQPPSYPAPNQIPGTRFGTSERDHACQDELLNPNQSVAESS</sequence>
<reference evidence="2 3" key="1">
    <citation type="journal article" date="2011" name="PLoS Genet.">
        <title>Genome sequencing and comparative transcriptomics of the model entomopathogenic fungi Metarhizium anisopliae and M. acridum.</title>
        <authorList>
            <person name="Gao Q."/>
            <person name="Jin K."/>
            <person name="Ying S.H."/>
            <person name="Zhang Y."/>
            <person name="Xiao G."/>
            <person name="Shang Y."/>
            <person name="Duan Z."/>
            <person name="Hu X."/>
            <person name="Xie X.Q."/>
            <person name="Zhou G."/>
            <person name="Peng G."/>
            <person name="Luo Z."/>
            <person name="Huang W."/>
            <person name="Wang B."/>
            <person name="Fang W."/>
            <person name="Wang S."/>
            <person name="Zhong Y."/>
            <person name="Ma L.J."/>
            <person name="St Leger R.J."/>
            <person name="Zhao G.P."/>
            <person name="Pei Y."/>
            <person name="Feng M.G."/>
            <person name="Xia Y."/>
            <person name="Wang C."/>
        </authorList>
    </citation>
    <scope>NUCLEOTIDE SEQUENCE [LARGE SCALE GENOMIC DNA]</scope>
    <source>
        <strain evidence="3">ARSEF 23 / ATCC MYA-3075</strain>
    </source>
</reference>
<evidence type="ECO:0000256" key="1">
    <source>
        <dbReference type="SAM" id="MobiDB-lite"/>
    </source>
</evidence>